<proteinExistence type="predicted"/>
<dbReference type="EMBL" id="PYSV01000015">
    <property type="protein sequence ID" value="PTA67083.1"/>
    <property type="molecule type" value="Genomic_DNA"/>
</dbReference>
<gene>
    <name evidence="1" type="ORF">C8263_14285</name>
</gene>
<name>A0A2T3W5P2_9DEIO</name>
<protein>
    <submittedName>
        <fullName evidence="1">Carbon monoxide dehydrogenase</fullName>
    </submittedName>
</protein>
<dbReference type="SUPFAM" id="SSF55961">
    <property type="entry name" value="Bet v1-like"/>
    <property type="match status" value="1"/>
</dbReference>
<organism evidence="1 2">
    <name type="scientific">Deinococcus arcticus</name>
    <dbReference type="NCBI Taxonomy" id="2136176"/>
    <lineage>
        <taxon>Bacteria</taxon>
        <taxon>Thermotogati</taxon>
        <taxon>Deinococcota</taxon>
        <taxon>Deinococci</taxon>
        <taxon>Deinococcales</taxon>
        <taxon>Deinococcaceae</taxon>
        <taxon>Deinococcus</taxon>
    </lineage>
</organism>
<dbReference type="PANTHER" id="PTHR38588">
    <property type="entry name" value="BLL0334 PROTEIN"/>
    <property type="match status" value="1"/>
</dbReference>
<dbReference type="AlphaFoldDB" id="A0A2T3W5P2"/>
<accession>A0A2T3W5P2</accession>
<dbReference type="Pfam" id="PF06240">
    <property type="entry name" value="COXG"/>
    <property type="match status" value="1"/>
</dbReference>
<dbReference type="Gene3D" id="3.30.530.20">
    <property type="match status" value="1"/>
</dbReference>
<evidence type="ECO:0000313" key="2">
    <source>
        <dbReference type="Proteomes" id="UP000240317"/>
    </source>
</evidence>
<dbReference type="RefSeq" id="WP_107138821.1">
    <property type="nucleotide sequence ID" value="NZ_PYSV01000015.1"/>
</dbReference>
<evidence type="ECO:0000313" key="1">
    <source>
        <dbReference type="EMBL" id="PTA67083.1"/>
    </source>
</evidence>
<dbReference type="PANTHER" id="PTHR38588:SF1">
    <property type="entry name" value="BLL0334 PROTEIN"/>
    <property type="match status" value="1"/>
</dbReference>
<sequence length="153" mass="16240">MQLQESGEFQVRASPAVVWAFVTRPEQVARCLPEVQDIRAHADHAEARVPVRAGLLRGNLGLRLEVQPDDPAQRVGVRVQGAGLGSTLTLQAGATLGDNGDGTTTLRWQGEVQVRGPLASVGGGRLESRARALIERTFGNLQTQLNAAGDTLA</sequence>
<comment type="caution">
    <text evidence="1">The sequence shown here is derived from an EMBL/GenBank/DDBJ whole genome shotgun (WGS) entry which is preliminary data.</text>
</comment>
<dbReference type="InterPro" id="IPR010419">
    <property type="entry name" value="CO_DH_gsu"/>
</dbReference>
<dbReference type="InterPro" id="IPR023393">
    <property type="entry name" value="START-like_dom_sf"/>
</dbReference>
<keyword evidence="2" id="KW-1185">Reference proteome</keyword>
<reference evidence="1 2" key="1">
    <citation type="submission" date="2018-03" db="EMBL/GenBank/DDBJ databases">
        <title>Draft genome of Deinococcus sp. OD32.</title>
        <authorList>
            <person name="Wang X.-P."/>
            <person name="Du Z.-J."/>
        </authorList>
    </citation>
    <scope>NUCLEOTIDE SEQUENCE [LARGE SCALE GENOMIC DNA]</scope>
    <source>
        <strain evidence="1 2">OD32</strain>
    </source>
</reference>
<dbReference type="Proteomes" id="UP000240317">
    <property type="component" value="Unassembled WGS sequence"/>
</dbReference>
<dbReference type="OrthoDB" id="2374625at2"/>